<protein>
    <submittedName>
        <fullName evidence="1">Uncharacterized protein</fullName>
    </submittedName>
</protein>
<organism evidence="1 2">
    <name type="scientific">Lentinus tigrinus ALCF2SS1-6</name>
    <dbReference type="NCBI Taxonomy" id="1328759"/>
    <lineage>
        <taxon>Eukaryota</taxon>
        <taxon>Fungi</taxon>
        <taxon>Dikarya</taxon>
        <taxon>Basidiomycota</taxon>
        <taxon>Agaricomycotina</taxon>
        <taxon>Agaricomycetes</taxon>
        <taxon>Polyporales</taxon>
        <taxon>Polyporaceae</taxon>
        <taxon>Lentinus</taxon>
    </lineage>
</organism>
<dbReference type="Proteomes" id="UP000313359">
    <property type="component" value="Unassembled WGS sequence"/>
</dbReference>
<gene>
    <name evidence="1" type="ORF">L227DRAFT_567087</name>
</gene>
<reference evidence="1" key="1">
    <citation type="journal article" date="2018" name="Genome Biol. Evol.">
        <title>Genomics and development of Lentinus tigrinus, a white-rot wood-decaying mushroom with dimorphic fruiting bodies.</title>
        <authorList>
            <person name="Wu B."/>
            <person name="Xu Z."/>
            <person name="Knudson A."/>
            <person name="Carlson A."/>
            <person name="Chen N."/>
            <person name="Kovaka S."/>
            <person name="LaButti K."/>
            <person name="Lipzen A."/>
            <person name="Pennachio C."/>
            <person name="Riley R."/>
            <person name="Schakwitz W."/>
            <person name="Umezawa K."/>
            <person name="Ohm R.A."/>
            <person name="Grigoriev I.V."/>
            <person name="Nagy L.G."/>
            <person name="Gibbons J."/>
            <person name="Hibbett D."/>
        </authorList>
    </citation>
    <scope>NUCLEOTIDE SEQUENCE [LARGE SCALE GENOMIC DNA]</scope>
    <source>
        <strain evidence="1">ALCF2SS1-6</strain>
    </source>
</reference>
<sequence>MALNVEQHPLPACPHPMTCLRRVHRLLQCNVPGCTKDASFVCASCKDDVPYCGPCHAAEDWARHECARDVGIGQGEATAYCRIVQQRRALVRRSSDISLALDATAGSPFRFVIPPPSVAVDVPARKYPLVIFYDMNIFSEDEDIVCELEPNQTVLQLVEHVDPPPAVWCGPVLVLKARNEQLTDFVAVDGYDLEDVQGFFARGIEKKFYTNGYNKWLANRPQGKV</sequence>
<evidence type="ECO:0000313" key="2">
    <source>
        <dbReference type="Proteomes" id="UP000313359"/>
    </source>
</evidence>
<proteinExistence type="predicted"/>
<evidence type="ECO:0000313" key="1">
    <source>
        <dbReference type="EMBL" id="RPD54716.1"/>
    </source>
</evidence>
<dbReference type="EMBL" id="ML122302">
    <property type="protein sequence ID" value="RPD54716.1"/>
    <property type="molecule type" value="Genomic_DNA"/>
</dbReference>
<name>A0A5C2RWG6_9APHY</name>
<accession>A0A5C2RWG6</accession>
<keyword evidence="2" id="KW-1185">Reference proteome</keyword>
<dbReference type="AlphaFoldDB" id="A0A5C2RWG6"/>